<dbReference type="RefSeq" id="WP_415864699.1">
    <property type="nucleotide sequence ID" value="NZ_CP134537.1"/>
</dbReference>
<sequence length="505" mass="55878">MKIEKLLLKLLSIIFISIFLSNCSKKDDGDFEEPEIITEEVAPITLNNEINDFIWNGLNEIYLWQEDVPNLADNKFATQDDYFTFLNSYNIPENLFDGLLYQIDVVDKFSYLVDDYVELENSFSGTSASNGLDFGLVRLSGSDDVFGYVRYIANNSDASTKDISRGEFFLTVDGQQLTLNNYSNLLFGSNDSYTLGFADITNNTIALNGKTIALTKTNFTENPILINKTIDAGGIKVGYLMYNQFIADFDDELNTAIAELKSQGISELVLDLRYNPGGRVSSAIILSSMITGQFTDKVFSTEVWNKRYQDYLKANDAESLINRFTSTLLDDSPINTLNLNKVYVLTTSGTASASELVINCLRPYIDVVQIGSSTTGKYTGSVTLYDSSNYGREKANPNHTYAMQPLVFKSANVNGVSDYYNGLTPDYLITYNTASGSGEGENLTNLGILGDVNEPFLEKALSLITGSTTKLSTKSKSFLGVDFKNVADSKDFTPLGKGMYTTLKK</sequence>
<feature type="domain" description="Tail specific protease" evidence="1">
    <location>
        <begin position="207"/>
        <end position="430"/>
    </location>
</feature>
<dbReference type="Gene3D" id="3.30.750.170">
    <property type="match status" value="1"/>
</dbReference>
<dbReference type="Pfam" id="PF18294">
    <property type="entry name" value="Pept_S41_N"/>
    <property type="match status" value="1"/>
</dbReference>
<dbReference type="CDD" id="cd07561">
    <property type="entry name" value="Peptidase_S41_CPP_like"/>
    <property type="match status" value="1"/>
</dbReference>
<dbReference type="InterPro" id="IPR005151">
    <property type="entry name" value="Tail-specific_protease"/>
</dbReference>
<gene>
    <name evidence="2" type="ORF">RHP51_11675</name>
</gene>
<dbReference type="PANTHER" id="PTHR32060:SF30">
    <property type="entry name" value="CARBOXY-TERMINAL PROCESSING PROTEASE CTPA"/>
    <property type="match status" value="1"/>
</dbReference>
<evidence type="ECO:0000313" key="2">
    <source>
        <dbReference type="EMBL" id="WNH07853.1"/>
    </source>
</evidence>
<dbReference type="InterPro" id="IPR041613">
    <property type="entry name" value="Pept_S41_N"/>
</dbReference>
<dbReference type="SUPFAM" id="SSF52096">
    <property type="entry name" value="ClpP/crotonase"/>
    <property type="match status" value="1"/>
</dbReference>
<proteinExistence type="predicted"/>
<dbReference type="InterPro" id="IPR029045">
    <property type="entry name" value="ClpP/crotonase-like_dom_sf"/>
</dbReference>
<organism evidence="2 3">
    <name type="scientific">Thalassobellus suaedae</name>
    <dbReference type="NCBI Taxonomy" id="3074124"/>
    <lineage>
        <taxon>Bacteria</taxon>
        <taxon>Pseudomonadati</taxon>
        <taxon>Bacteroidota</taxon>
        <taxon>Flavobacteriia</taxon>
        <taxon>Flavobacteriales</taxon>
        <taxon>Flavobacteriaceae</taxon>
        <taxon>Thalassobellus</taxon>
    </lineage>
</organism>
<dbReference type="Pfam" id="PF03572">
    <property type="entry name" value="Peptidase_S41"/>
    <property type="match status" value="1"/>
</dbReference>
<dbReference type="InterPro" id="IPR036034">
    <property type="entry name" value="PDZ_sf"/>
</dbReference>
<dbReference type="SMART" id="SM00245">
    <property type="entry name" value="TSPc"/>
    <property type="match status" value="1"/>
</dbReference>
<dbReference type="PANTHER" id="PTHR32060">
    <property type="entry name" value="TAIL-SPECIFIC PROTEASE"/>
    <property type="match status" value="1"/>
</dbReference>
<dbReference type="Gene3D" id="2.30.42.10">
    <property type="match status" value="1"/>
</dbReference>
<dbReference type="Proteomes" id="UP001302806">
    <property type="component" value="Chromosome"/>
</dbReference>
<evidence type="ECO:0000259" key="1">
    <source>
        <dbReference type="SMART" id="SM00245"/>
    </source>
</evidence>
<name>A0ABY9XPY4_9FLAO</name>
<evidence type="ECO:0000313" key="3">
    <source>
        <dbReference type="Proteomes" id="UP001302806"/>
    </source>
</evidence>
<dbReference type="Gene3D" id="3.90.226.10">
    <property type="entry name" value="2-enoyl-CoA Hydratase, Chain A, domain 1"/>
    <property type="match status" value="1"/>
</dbReference>
<reference evidence="2 3" key="1">
    <citation type="submission" date="2023-09" db="EMBL/GenBank/DDBJ databases">
        <title>Thalassobella suaedae gen. nov., sp. nov., a marine bacterium of the family Flavobacteriaceae isolated from a halophyte Suaeda japonica.</title>
        <authorList>
            <person name="Lee S.Y."/>
            <person name="Hwang C.Y."/>
        </authorList>
    </citation>
    <scope>NUCLEOTIDE SEQUENCE [LARGE SCALE GENOMIC DNA]</scope>
    <source>
        <strain evidence="2 3">HL-DH14</strain>
    </source>
</reference>
<protein>
    <submittedName>
        <fullName evidence="2">S41 family peptidase</fullName>
    </submittedName>
</protein>
<dbReference type="EMBL" id="CP134537">
    <property type="protein sequence ID" value="WNH07853.1"/>
    <property type="molecule type" value="Genomic_DNA"/>
</dbReference>
<accession>A0ABY9XPY4</accession>